<evidence type="ECO:0000259" key="11">
    <source>
        <dbReference type="Pfam" id="PF04998"/>
    </source>
</evidence>
<dbReference type="SUPFAM" id="SSF64484">
    <property type="entry name" value="beta and beta-prime subunits of DNA dependent RNA-polymerase"/>
    <property type="match status" value="1"/>
</dbReference>
<reference evidence="12" key="1">
    <citation type="journal article" date="2023" name="Plant J.">
        <title>Genome sequences and population genomics provide insights into the demographic history, inbreeding, and mutation load of two 'living fossil' tree species of Dipteronia.</title>
        <authorList>
            <person name="Feng Y."/>
            <person name="Comes H.P."/>
            <person name="Chen J."/>
            <person name="Zhu S."/>
            <person name="Lu R."/>
            <person name="Zhang X."/>
            <person name="Li P."/>
            <person name="Qiu J."/>
            <person name="Olsen K.M."/>
            <person name="Qiu Y."/>
        </authorList>
    </citation>
    <scope>NUCLEOTIDE SEQUENCE</scope>
    <source>
        <strain evidence="12">NBL</strain>
    </source>
</reference>
<dbReference type="InterPro" id="IPR007081">
    <property type="entry name" value="RNA_pol_Rpb1_5"/>
</dbReference>
<sequence length="316" mass="35933">MDDQNEDENENKMDDQNEDETENKMDDQNEDETENKMDDQNEDETENQMDETSESPSPLGKTSMPNSSKKKTKSEVKKKVKARIVKKEKDRAIYVAATGLHFEVHLKFINEPHILLGQIAQNAAKKVYIQSSGRIDQCRVTNCKEGQVVYYGKDPKKRVKIEPEEKERVLALQTVGVDFKAFWQLQDYLDPRYVYSNNIQAMLDTYGVEAARETIIREISHVFNSYGISVNIRHLTLIADFMTHSGGYLPMSRLGGIADSISPFSKMTFETASKFIVEAAYYGEVDKLETPSARICLGLPVKMGTGSFELMQKVEV</sequence>
<evidence type="ECO:0000256" key="4">
    <source>
        <dbReference type="ARBA" id="ARBA00022679"/>
    </source>
</evidence>
<dbReference type="FunFam" id="1.10.150.390:FF:000005">
    <property type="entry name" value="DNA-directed RNA polymerase subunit"/>
    <property type="match status" value="1"/>
</dbReference>
<dbReference type="AlphaFoldDB" id="A0AAE0AGP5"/>
<feature type="compositionally biased region" description="Acidic residues" evidence="10">
    <location>
        <begin position="40"/>
        <end position="53"/>
    </location>
</feature>
<dbReference type="Pfam" id="PF04998">
    <property type="entry name" value="RNA_pol_Rpb1_5"/>
    <property type="match status" value="1"/>
</dbReference>
<evidence type="ECO:0000256" key="9">
    <source>
        <dbReference type="ARBA" id="ARBA00074527"/>
    </source>
</evidence>
<feature type="domain" description="RNA polymerase Rpb1" evidence="11">
    <location>
        <begin position="71"/>
        <end position="255"/>
    </location>
</feature>
<keyword evidence="6" id="KW-0862">Zinc</keyword>
<dbReference type="EMBL" id="JANJYJ010000004">
    <property type="protein sequence ID" value="KAK3217768.1"/>
    <property type="molecule type" value="Genomic_DNA"/>
</dbReference>
<dbReference type="Proteomes" id="UP001281410">
    <property type="component" value="Unassembled WGS sequence"/>
</dbReference>
<feature type="region of interest" description="Disordered" evidence="10">
    <location>
        <begin position="1"/>
        <end position="82"/>
    </location>
</feature>
<dbReference type="GO" id="GO:0005736">
    <property type="term" value="C:RNA polymerase I complex"/>
    <property type="evidence" value="ECO:0007669"/>
    <property type="project" value="TreeGrafter"/>
</dbReference>
<evidence type="ECO:0000256" key="7">
    <source>
        <dbReference type="ARBA" id="ARBA00023163"/>
    </source>
</evidence>
<organism evidence="12 13">
    <name type="scientific">Dipteronia sinensis</name>
    <dbReference type="NCBI Taxonomy" id="43782"/>
    <lineage>
        <taxon>Eukaryota</taxon>
        <taxon>Viridiplantae</taxon>
        <taxon>Streptophyta</taxon>
        <taxon>Embryophyta</taxon>
        <taxon>Tracheophyta</taxon>
        <taxon>Spermatophyta</taxon>
        <taxon>Magnoliopsida</taxon>
        <taxon>eudicotyledons</taxon>
        <taxon>Gunneridae</taxon>
        <taxon>Pentapetalae</taxon>
        <taxon>rosids</taxon>
        <taxon>malvids</taxon>
        <taxon>Sapindales</taxon>
        <taxon>Sapindaceae</taxon>
        <taxon>Hippocastanoideae</taxon>
        <taxon>Acereae</taxon>
        <taxon>Dipteronia</taxon>
    </lineage>
</organism>
<gene>
    <name evidence="12" type="ORF">Dsin_011738</name>
</gene>
<evidence type="ECO:0000256" key="5">
    <source>
        <dbReference type="ARBA" id="ARBA00022695"/>
    </source>
</evidence>
<evidence type="ECO:0000313" key="12">
    <source>
        <dbReference type="EMBL" id="KAK3217768.1"/>
    </source>
</evidence>
<keyword evidence="5" id="KW-0548">Nucleotidyltransferase</keyword>
<comment type="similarity">
    <text evidence="1">Belongs to the RNA polymerase beta' chain family.</text>
</comment>
<dbReference type="EC" id="2.7.7.6" evidence="2"/>
<keyword evidence="3" id="KW-0240">DNA-directed RNA polymerase</keyword>
<dbReference type="InterPro" id="IPR045867">
    <property type="entry name" value="DNA-dir_RpoC_beta_prime"/>
</dbReference>
<evidence type="ECO:0000256" key="10">
    <source>
        <dbReference type="SAM" id="MobiDB-lite"/>
    </source>
</evidence>
<keyword evidence="4" id="KW-0808">Transferase</keyword>
<dbReference type="Gene3D" id="1.10.150.390">
    <property type="match status" value="1"/>
</dbReference>
<evidence type="ECO:0000313" key="13">
    <source>
        <dbReference type="Proteomes" id="UP001281410"/>
    </source>
</evidence>
<accession>A0AAE0AGP5</accession>
<dbReference type="PANTHER" id="PTHR19376:SF11">
    <property type="entry name" value="DNA-DIRECTED RNA POLYMERASE I SUBUNIT RPA1"/>
    <property type="match status" value="1"/>
</dbReference>
<name>A0AAE0AGP5_9ROSI</name>
<protein>
    <recommendedName>
        <fullName evidence="8">DNA-directed RNA polymerase I subunit RPA1</fullName>
        <ecNumber evidence="2">2.7.7.6</ecNumber>
    </recommendedName>
    <alternativeName>
        <fullName evidence="9">DNA-directed RNA polymerase I subunit rpa1</fullName>
    </alternativeName>
</protein>
<evidence type="ECO:0000256" key="8">
    <source>
        <dbReference type="ARBA" id="ARBA00074245"/>
    </source>
</evidence>
<dbReference type="GO" id="GO:0003899">
    <property type="term" value="F:DNA-directed RNA polymerase activity"/>
    <property type="evidence" value="ECO:0007669"/>
    <property type="project" value="UniProtKB-EC"/>
</dbReference>
<keyword evidence="13" id="KW-1185">Reference proteome</keyword>
<comment type="caution">
    <text evidence="12">The sequence shown here is derived from an EMBL/GenBank/DDBJ whole genome shotgun (WGS) entry which is preliminary data.</text>
</comment>
<evidence type="ECO:0000256" key="1">
    <source>
        <dbReference type="ARBA" id="ARBA00006460"/>
    </source>
</evidence>
<evidence type="ECO:0000256" key="6">
    <source>
        <dbReference type="ARBA" id="ARBA00022833"/>
    </source>
</evidence>
<dbReference type="PANTHER" id="PTHR19376">
    <property type="entry name" value="DNA-DIRECTED RNA POLYMERASE"/>
    <property type="match status" value="1"/>
</dbReference>
<evidence type="ECO:0000256" key="2">
    <source>
        <dbReference type="ARBA" id="ARBA00012418"/>
    </source>
</evidence>
<evidence type="ECO:0000256" key="3">
    <source>
        <dbReference type="ARBA" id="ARBA00022478"/>
    </source>
</evidence>
<proteinExistence type="inferred from homology"/>
<feature type="compositionally biased region" description="Basic residues" evidence="10">
    <location>
        <begin position="68"/>
        <end position="82"/>
    </location>
</feature>
<dbReference type="GO" id="GO:0003677">
    <property type="term" value="F:DNA binding"/>
    <property type="evidence" value="ECO:0007669"/>
    <property type="project" value="InterPro"/>
</dbReference>
<keyword evidence="7" id="KW-0804">Transcription</keyword>
<dbReference type="GO" id="GO:0006351">
    <property type="term" value="P:DNA-templated transcription"/>
    <property type="evidence" value="ECO:0007669"/>
    <property type="project" value="InterPro"/>
</dbReference>